<dbReference type="GO" id="GO:0019343">
    <property type="term" value="P:cysteine biosynthetic process via cystathionine"/>
    <property type="evidence" value="ECO:0007669"/>
    <property type="project" value="InterPro"/>
</dbReference>
<dbReference type="PANTHER" id="PTHR10314">
    <property type="entry name" value="CYSTATHIONINE BETA-SYNTHASE"/>
    <property type="match status" value="1"/>
</dbReference>
<dbReference type="EMBL" id="HBUF01197981">
    <property type="protein sequence ID" value="CAG6660809.1"/>
    <property type="molecule type" value="Transcribed_RNA"/>
</dbReference>
<dbReference type="FunFam" id="3.40.50.1100:FF:000118">
    <property type="entry name" value="Related to CYS4-cystathionine beta-synthase"/>
    <property type="match status" value="1"/>
</dbReference>
<comment type="cofactor">
    <cofactor evidence="1">
        <name>pyridoxal 5'-phosphate</name>
        <dbReference type="ChEBI" id="CHEBI:597326"/>
    </cofactor>
</comment>
<comment type="catalytic activity">
    <reaction evidence="8">
        <text>L-homocysteine + L-serine = L,L-cystathionine + H2O</text>
        <dbReference type="Rhea" id="RHEA:10112"/>
        <dbReference type="ChEBI" id="CHEBI:15377"/>
        <dbReference type="ChEBI" id="CHEBI:33384"/>
        <dbReference type="ChEBI" id="CHEBI:58161"/>
        <dbReference type="ChEBI" id="CHEBI:58199"/>
        <dbReference type="EC" id="4.2.1.22"/>
    </reaction>
</comment>
<dbReference type="InterPro" id="IPR050214">
    <property type="entry name" value="Cys_Synth/Cystath_Beta-Synth"/>
</dbReference>
<sequence length="393" mass="42493">MVSDQDGPQPPKKQLPFPRPDLPSKCTWTPGAKLEDSPHTSYPLKPKPKILPNILHQIGNTPLVRLNNIPKQEGLQCELLAKCEFLNPGGSVKDRIGYRMVEDAEAKGIIKPGDTIIEPSSGNTGIGLAMAAAVKGYRCIVVMPLKMSDEKVNTLRVLGAEIVRTPTEAAFDSPEGLMAVAHKMAAEIPNAIVLDQYRNPNNPLAHYETTAEEILRDTDGQLDMLVMGTGTGGTIAGIARKIKEKCPSCKIVGVDPYGSVLALPEELNKSDVTTYQVEGIGYDFVPTVLDRSVVDKWVKSGDKESFPMARRLIKHEALLVGASSGSVMHAAVEEARSLGPNQRCVVLLADGMRNYMTKYISDAWMKEKGFALDGETNGNSSSNGTQVQQNGGK</sequence>
<evidence type="ECO:0000256" key="4">
    <source>
        <dbReference type="ARBA" id="ARBA00012041"/>
    </source>
</evidence>
<dbReference type="Gene3D" id="3.40.50.1100">
    <property type="match status" value="2"/>
</dbReference>
<dbReference type="InterPro" id="IPR001926">
    <property type="entry name" value="TrpB-like_PALP"/>
</dbReference>
<dbReference type="GO" id="GO:0030170">
    <property type="term" value="F:pyridoxal phosphate binding"/>
    <property type="evidence" value="ECO:0007669"/>
    <property type="project" value="UniProtKB-ARBA"/>
</dbReference>
<accession>A0A8D8WHW5</accession>
<dbReference type="GO" id="GO:0006535">
    <property type="term" value="P:cysteine biosynthetic process from serine"/>
    <property type="evidence" value="ECO:0007669"/>
    <property type="project" value="InterPro"/>
</dbReference>
<proteinExistence type="inferred from homology"/>
<dbReference type="SUPFAM" id="SSF53686">
    <property type="entry name" value="Tryptophan synthase beta subunit-like PLP-dependent enzymes"/>
    <property type="match status" value="1"/>
</dbReference>
<evidence type="ECO:0000256" key="5">
    <source>
        <dbReference type="ARBA" id="ARBA00022898"/>
    </source>
</evidence>
<keyword evidence="5" id="KW-0663">Pyridoxal phosphate</keyword>
<evidence type="ECO:0000256" key="1">
    <source>
        <dbReference type="ARBA" id="ARBA00001933"/>
    </source>
</evidence>
<dbReference type="EMBL" id="HBUF01140763">
    <property type="protein sequence ID" value="CAG6646260.1"/>
    <property type="molecule type" value="Transcribed_RNA"/>
</dbReference>
<dbReference type="CDD" id="cd01561">
    <property type="entry name" value="CBS_like"/>
    <property type="match status" value="1"/>
</dbReference>
<feature type="domain" description="Tryptophan synthase beta chain-like PALP" evidence="10">
    <location>
        <begin position="55"/>
        <end position="350"/>
    </location>
</feature>
<evidence type="ECO:0000259" key="10">
    <source>
        <dbReference type="Pfam" id="PF00291"/>
    </source>
</evidence>
<protein>
    <recommendedName>
        <fullName evidence="7">Cystathionine beta-synthase</fullName>
        <ecNumber evidence="4">4.2.1.22</ecNumber>
    </recommendedName>
</protein>
<dbReference type="GO" id="GO:0005737">
    <property type="term" value="C:cytoplasm"/>
    <property type="evidence" value="ECO:0007669"/>
    <property type="project" value="InterPro"/>
</dbReference>
<dbReference type="InterPro" id="IPR036052">
    <property type="entry name" value="TrpB-like_PALP_sf"/>
</dbReference>
<evidence type="ECO:0000256" key="6">
    <source>
        <dbReference type="ARBA" id="ARBA00023122"/>
    </source>
</evidence>
<dbReference type="NCBIfam" id="TIGR01137">
    <property type="entry name" value="cysta_beta"/>
    <property type="match status" value="1"/>
</dbReference>
<dbReference type="UniPathway" id="UPA00136">
    <property type="reaction ID" value="UER00201"/>
</dbReference>
<dbReference type="EC" id="4.2.1.22" evidence="4"/>
<feature type="compositionally biased region" description="Pro residues" evidence="9">
    <location>
        <begin position="8"/>
        <end position="21"/>
    </location>
</feature>
<organism evidence="11">
    <name type="scientific">Cacopsylla melanoneura</name>
    <dbReference type="NCBI Taxonomy" id="428564"/>
    <lineage>
        <taxon>Eukaryota</taxon>
        <taxon>Metazoa</taxon>
        <taxon>Ecdysozoa</taxon>
        <taxon>Arthropoda</taxon>
        <taxon>Hexapoda</taxon>
        <taxon>Insecta</taxon>
        <taxon>Pterygota</taxon>
        <taxon>Neoptera</taxon>
        <taxon>Paraneoptera</taxon>
        <taxon>Hemiptera</taxon>
        <taxon>Sternorrhyncha</taxon>
        <taxon>Psylloidea</taxon>
        <taxon>Psyllidae</taxon>
        <taxon>Psyllinae</taxon>
        <taxon>Cacopsylla</taxon>
    </lineage>
</organism>
<evidence type="ECO:0000256" key="2">
    <source>
        <dbReference type="ARBA" id="ARBA00005003"/>
    </source>
</evidence>
<feature type="region of interest" description="Disordered" evidence="9">
    <location>
        <begin position="1"/>
        <end position="45"/>
    </location>
</feature>
<dbReference type="AlphaFoldDB" id="A0A8D8WHW5"/>
<dbReference type="Pfam" id="PF00291">
    <property type="entry name" value="PALP"/>
    <property type="match status" value="1"/>
</dbReference>
<dbReference type="GO" id="GO:0004122">
    <property type="term" value="F:cystathionine beta-synthase activity"/>
    <property type="evidence" value="ECO:0007669"/>
    <property type="project" value="UniProtKB-EC"/>
</dbReference>
<dbReference type="EMBL" id="HBUF01140762">
    <property type="protein sequence ID" value="CAG6646258.1"/>
    <property type="molecule type" value="Transcribed_RNA"/>
</dbReference>
<dbReference type="PROSITE" id="PS00901">
    <property type="entry name" value="CYS_SYNTHASE"/>
    <property type="match status" value="1"/>
</dbReference>
<dbReference type="EMBL" id="HBUF01140761">
    <property type="protein sequence ID" value="CAG6646256.1"/>
    <property type="molecule type" value="Transcribed_RNA"/>
</dbReference>
<evidence type="ECO:0000256" key="3">
    <source>
        <dbReference type="ARBA" id="ARBA00007103"/>
    </source>
</evidence>
<keyword evidence="6" id="KW-0129">CBS domain</keyword>
<comment type="pathway">
    <text evidence="2">Amino-acid biosynthesis; L-cysteine biosynthesis; L-cysteine from L-homocysteine and L-serine: step 1/2.</text>
</comment>
<dbReference type="FunFam" id="3.40.50.1100:FF:000003">
    <property type="entry name" value="Cystathionine beta-synthase"/>
    <property type="match status" value="1"/>
</dbReference>
<name>A0A8D8WHW5_9HEMI</name>
<dbReference type="InterPro" id="IPR001216">
    <property type="entry name" value="P-phosphate_BS"/>
</dbReference>
<evidence type="ECO:0000256" key="7">
    <source>
        <dbReference type="ARBA" id="ARBA00026192"/>
    </source>
</evidence>
<evidence type="ECO:0000256" key="8">
    <source>
        <dbReference type="ARBA" id="ARBA00047490"/>
    </source>
</evidence>
<dbReference type="InterPro" id="IPR005857">
    <property type="entry name" value="Cysta_beta_synth"/>
</dbReference>
<dbReference type="EMBL" id="HBUF01197980">
    <property type="protein sequence ID" value="CAG6660808.1"/>
    <property type="molecule type" value="Transcribed_RNA"/>
</dbReference>
<comment type="similarity">
    <text evidence="3">Belongs to the cysteine synthase/cystathionine beta-synthase family.</text>
</comment>
<reference evidence="11" key="1">
    <citation type="submission" date="2021-05" db="EMBL/GenBank/DDBJ databases">
        <authorList>
            <person name="Alioto T."/>
            <person name="Alioto T."/>
            <person name="Gomez Garrido J."/>
        </authorList>
    </citation>
    <scope>NUCLEOTIDE SEQUENCE</scope>
</reference>
<evidence type="ECO:0000313" key="11">
    <source>
        <dbReference type="EMBL" id="CAG6660808.1"/>
    </source>
</evidence>
<evidence type="ECO:0000256" key="9">
    <source>
        <dbReference type="SAM" id="MobiDB-lite"/>
    </source>
</evidence>